<proteinExistence type="predicted"/>
<dbReference type="CDD" id="cd00085">
    <property type="entry name" value="HNHc"/>
    <property type="match status" value="1"/>
</dbReference>
<dbReference type="Proteomes" id="UP000198281">
    <property type="component" value="Unassembled WGS sequence"/>
</dbReference>
<dbReference type="InterPro" id="IPR003615">
    <property type="entry name" value="HNH_nuc"/>
</dbReference>
<reference evidence="3" key="1">
    <citation type="submission" date="2017-06" db="EMBL/GenBank/DDBJ databases">
        <authorList>
            <person name="Varghese N."/>
            <person name="Submissions S."/>
        </authorList>
    </citation>
    <scope>NUCLEOTIDE SEQUENCE [LARGE SCALE GENOMIC DNA]</scope>
    <source>
        <strain evidence="3">LNB2</strain>
    </source>
</reference>
<dbReference type="AlphaFoldDB" id="A0A239IQL7"/>
<dbReference type="RefSeq" id="WP_089220787.1">
    <property type="nucleotide sequence ID" value="NZ_FZOS01000026.1"/>
</dbReference>
<evidence type="ECO:0000313" key="3">
    <source>
        <dbReference type="Proteomes" id="UP000198281"/>
    </source>
</evidence>
<organism evidence="2 3">
    <name type="scientific">Edaphosphingomonas laterariae</name>
    <dbReference type="NCBI Taxonomy" id="861865"/>
    <lineage>
        <taxon>Bacteria</taxon>
        <taxon>Pseudomonadati</taxon>
        <taxon>Pseudomonadota</taxon>
        <taxon>Alphaproteobacteria</taxon>
        <taxon>Sphingomonadales</taxon>
        <taxon>Rhizorhabdaceae</taxon>
        <taxon>Edaphosphingomonas</taxon>
    </lineage>
</organism>
<dbReference type="InterPro" id="IPR002740">
    <property type="entry name" value="EVE_domain"/>
</dbReference>
<evidence type="ECO:0000259" key="1">
    <source>
        <dbReference type="Pfam" id="PF01878"/>
    </source>
</evidence>
<accession>A0A239IQL7</accession>
<dbReference type="Pfam" id="PF01878">
    <property type="entry name" value="EVE"/>
    <property type="match status" value="1"/>
</dbReference>
<dbReference type="InterPro" id="IPR015947">
    <property type="entry name" value="PUA-like_sf"/>
</dbReference>
<sequence length="411" mass="44827">MQEDAYRAWLGTLPIVDKTTGNQTSRIHRLEIAFGDLDVAFDADGMAAVIAALQYSSKDGAAKKPLPPGIVSKGDYYRTMSTLRHAAGKYRSFRMWQAASQPVMAVPETFAPLAQPKSAPGRSVPPTGYWIFQANPTRWDADAWASSGERSLLYYVTPHDRDLIQLGDLGVIRRTAHQGTPAAIVALVEVVEATKQQPEPDPKFFIDPVLGAKPEYRVRLERLATFDAPVIAKDLPGDDIFDLLRKGLQWATTPFPAAGFAHLAQLAEFTPLDLTAIRGSRSHAGLTALQAMTASLPPKRRVVVSRRIERGPIGDKVKAARKHRCQVCEALGRDAVAFVKSSGEPYAEAHHVILVSTLQAGVLEATNVMVLCPNHHRQAHYGVFDVLAADGAGWTIMVDGETLTIPQTAIW</sequence>
<gene>
    <name evidence="2" type="ORF">SAMN06295912_12636</name>
</gene>
<protein>
    <submittedName>
        <fullName evidence="2">EVE domain-containing protein</fullName>
    </submittedName>
</protein>
<dbReference type="SUPFAM" id="SSF88697">
    <property type="entry name" value="PUA domain-like"/>
    <property type="match status" value="1"/>
</dbReference>
<name>A0A239IQL7_9SPHN</name>
<evidence type="ECO:0000313" key="2">
    <source>
        <dbReference type="EMBL" id="SNS95859.1"/>
    </source>
</evidence>
<feature type="domain" description="EVE" evidence="1">
    <location>
        <begin position="129"/>
        <end position="264"/>
    </location>
</feature>
<dbReference type="EMBL" id="FZOS01000026">
    <property type="protein sequence ID" value="SNS95859.1"/>
    <property type="molecule type" value="Genomic_DNA"/>
</dbReference>
<keyword evidence="3" id="KW-1185">Reference proteome</keyword>
<dbReference type="OrthoDB" id="9802640at2"/>